<accession>A0A0M6Y4Z7</accession>
<keyword evidence="5 7" id="KW-1133">Transmembrane helix</keyword>
<feature type="transmembrane region" description="Helical" evidence="7">
    <location>
        <begin position="100"/>
        <end position="119"/>
    </location>
</feature>
<keyword evidence="4 7" id="KW-0812">Transmembrane</keyword>
<proteinExistence type="inferred from homology"/>
<dbReference type="EMBL" id="CXST01000002">
    <property type="protein sequence ID" value="CTQ45175.1"/>
    <property type="molecule type" value="Genomic_DNA"/>
</dbReference>
<feature type="transmembrane region" description="Helical" evidence="7">
    <location>
        <begin position="246"/>
        <end position="266"/>
    </location>
</feature>
<dbReference type="GO" id="GO:0042910">
    <property type="term" value="F:xenobiotic transmembrane transporter activity"/>
    <property type="evidence" value="ECO:0007669"/>
    <property type="project" value="InterPro"/>
</dbReference>
<dbReference type="PANTHER" id="PTHR43298:SF2">
    <property type="entry name" value="FMN_FAD EXPORTER YEEO-RELATED"/>
    <property type="match status" value="1"/>
</dbReference>
<feature type="transmembrane region" description="Helical" evidence="7">
    <location>
        <begin position="286"/>
        <end position="305"/>
    </location>
</feature>
<feature type="transmembrane region" description="Helical" evidence="7">
    <location>
        <begin position="396"/>
        <end position="415"/>
    </location>
</feature>
<evidence type="ECO:0000313" key="8">
    <source>
        <dbReference type="EMBL" id="CTQ45175.1"/>
    </source>
</evidence>
<keyword evidence="3" id="KW-0813">Transport</keyword>
<protein>
    <submittedName>
        <fullName evidence="8">DNA-damage-inducible protein F</fullName>
    </submittedName>
</protein>
<dbReference type="RefSeq" id="WP_055658124.1">
    <property type="nucleotide sequence ID" value="NZ_CXST01000002.1"/>
</dbReference>
<dbReference type="InterPro" id="IPR044644">
    <property type="entry name" value="DinF-like"/>
</dbReference>
<dbReference type="Proteomes" id="UP000048926">
    <property type="component" value="Unassembled WGS sequence"/>
</dbReference>
<comment type="subcellular location">
    <subcellularLocation>
        <location evidence="1">Membrane</location>
        <topology evidence="1">Multi-pass membrane protein</topology>
    </subcellularLocation>
</comment>
<feature type="transmembrane region" description="Helical" evidence="7">
    <location>
        <begin position="202"/>
        <end position="225"/>
    </location>
</feature>
<evidence type="ECO:0000256" key="3">
    <source>
        <dbReference type="ARBA" id="ARBA00022448"/>
    </source>
</evidence>
<comment type="similarity">
    <text evidence="2">Belongs to the multi antimicrobial extrusion (MATE) (TC 2.A.66.1) family.</text>
</comment>
<name>A0A0M6Y4Z7_9HYPH</name>
<feature type="transmembrane region" description="Helical" evidence="7">
    <location>
        <begin position="173"/>
        <end position="196"/>
    </location>
</feature>
<evidence type="ECO:0000256" key="4">
    <source>
        <dbReference type="ARBA" id="ARBA00022692"/>
    </source>
</evidence>
<gene>
    <name evidence="8" type="primary">dinF</name>
    <name evidence="8" type="ORF">LAL4801_03623</name>
</gene>
<evidence type="ECO:0000256" key="2">
    <source>
        <dbReference type="ARBA" id="ARBA00010199"/>
    </source>
</evidence>
<feature type="transmembrane region" description="Helical" evidence="7">
    <location>
        <begin position="421"/>
        <end position="439"/>
    </location>
</feature>
<evidence type="ECO:0000256" key="7">
    <source>
        <dbReference type="SAM" id="Phobius"/>
    </source>
</evidence>
<organism evidence="8 9">
    <name type="scientific">Roseibium aggregatum</name>
    <dbReference type="NCBI Taxonomy" id="187304"/>
    <lineage>
        <taxon>Bacteria</taxon>
        <taxon>Pseudomonadati</taxon>
        <taxon>Pseudomonadota</taxon>
        <taxon>Alphaproteobacteria</taxon>
        <taxon>Hyphomicrobiales</taxon>
        <taxon>Stappiaceae</taxon>
        <taxon>Roseibium</taxon>
    </lineage>
</organism>
<keyword evidence="9" id="KW-1185">Reference proteome</keyword>
<dbReference type="NCBIfam" id="TIGR00797">
    <property type="entry name" value="matE"/>
    <property type="match status" value="1"/>
</dbReference>
<evidence type="ECO:0000256" key="1">
    <source>
        <dbReference type="ARBA" id="ARBA00004141"/>
    </source>
</evidence>
<evidence type="ECO:0000313" key="9">
    <source>
        <dbReference type="Proteomes" id="UP000048926"/>
    </source>
</evidence>
<feature type="transmembrane region" description="Helical" evidence="7">
    <location>
        <begin position="325"/>
        <end position="343"/>
    </location>
</feature>
<dbReference type="AlphaFoldDB" id="A0A0M6Y4Z7"/>
<dbReference type="STRING" id="187304.B0E33_05230"/>
<evidence type="ECO:0000256" key="6">
    <source>
        <dbReference type="ARBA" id="ARBA00023136"/>
    </source>
</evidence>
<dbReference type="GO" id="GO:0005886">
    <property type="term" value="C:plasma membrane"/>
    <property type="evidence" value="ECO:0007669"/>
    <property type="project" value="TreeGrafter"/>
</dbReference>
<dbReference type="Pfam" id="PF01554">
    <property type="entry name" value="MatE"/>
    <property type="match status" value="2"/>
</dbReference>
<dbReference type="InterPro" id="IPR050222">
    <property type="entry name" value="MATE_MdtK"/>
</dbReference>
<feature type="transmembrane region" description="Helical" evidence="7">
    <location>
        <begin position="363"/>
        <end position="384"/>
    </location>
</feature>
<dbReference type="OrthoDB" id="9789527at2"/>
<dbReference type="GO" id="GO:0015297">
    <property type="term" value="F:antiporter activity"/>
    <property type="evidence" value="ECO:0007669"/>
    <property type="project" value="InterPro"/>
</dbReference>
<dbReference type="InterPro" id="IPR002528">
    <property type="entry name" value="MATE_fam"/>
</dbReference>
<feature type="transmembrane region" description="Helical" evidence="7">
    <location>
        <begin position="54"/>
        <end position="76"/>
    </location>
</feature>
<feature type="transmembrane region" description="Helical" evidence="7">
    <location>
        <begin position="148"/>
        <end position="166"/>
    </location>
</feature>
<evidence type="ECO:0000256" key="5">
    <source>
        <dbReference type="ARBA" id="ARBA00022989"/>
    </source>
</evidence>
<keyword evidence="6 7" id="KW-0472">Membrane</keyword>
<sequence>MSQLSATGERPKLAFAVTHRTVLAIAIPMTLAYLSTPLLGIVDMAVIGRLGDPALLGGIAIGGIIFDLVFTTFNFLRSGTTGLTAQAFGAQNEEEVRATLLRAFVIAAIGGLLVIFLQAPLREIGLWFLGGSADVQAATSRYFDIRVYSAPFLLANYAMLGWFIGLGRAGTGLVLQLVLNGLNIGLSVWFVTGFGWSVEGVALATVLSEIAATALGVCLVVFTTGKTSWPALQVIFDRRLLVRMMAVNRDIMIRSFTLLFAFAFFTARSADQGDTVLAANALLEKFIMLAAFFLDGLATAAEQLAGRAVGARYRPAFDRALKLTALWSFALAGILSTLFWFFGQYMIDFMTTAEDVRQVTSTYLVWAILTPVFGVLAFQMDGVFIGATWSPTMRNMMLLSLVVYLAAYYLLFPILGNHGLWLAFLLFFGTRGLTLLAACRKRAAETFGKT</sequence>
<dbReference type="CDD" id="cd13136">
    <property type="entry name" value="MATE_DinF_like"/>
    <property type="match status" value="1"/>
</dbReference>
<feature type="transmembrane region" description="Helical" evidence="7">
    <location>
        <begin position="21"/>
        <end position="42"/>
    </location>
</feature>
<dbReference type="PANTHER" id="PTHR43298">
    <property type="entry name" value="MULTIDRUG RESISTANCE PROTEIN NORM-RELATED"/>
    <property type="match status" value="1"/>
</dbReference>
<reference evidence="9" key="1">
    <citation type="submission" date="2015-07" db="EMBL/GenBank/DDBJ databases">
        <authorList>
            <person name="Rodrigo-Torres Lidia"/>
            <person name="Arahal R.David."/>
        </authorList>
    </citation>
    <scope>NUCLEOTIDE SEQUENCE [LARGE SCALE GENOMIC DNA]</scope>
    <source>
        <strain evidence="9">CECT 4801</strain>
    </source>
</reference>